<protein>
    <recommendedName>
        <fullName evidence="3">VWFA domain-containing protein</fullName>
    </recommendedName>
</protein>
<gene>
    <name evidence="1" type="ORF">FHX75_1593</name>
</gene>
<proteinExistence type="predicted"/>
<comment type="caution">
    <text evidence="1">The sequence shown here is derived from an EMBL/GenBank/DDBJ whole genome shotgun (WGS) entry which is preliminary data.</text>
</comment>
<evidence type="ECO:0008006" key="3">
    <source>
        <dbReference type="Google" id="ProtNLM"/>
    </source>
</evidence>
<keyword evidence="2" id="KW-1185">Reference proteome</keyword>
<dbReference type="AlphaFoldDB" id="A0A561VHA4"/>
<accession>A0A561VHA4</accession>
<dbReference type="EMBL" id="VIXA01000005">
    <property type="protein sequence ID" value="TWG11005.1"/>
    <property type="molecule type" value="Genomic_DNA"/>
</dbReference>
<dbReference type="Proteomes" id="UP000319927">
    <property type="component" value="Unassembled WGS sequence"/>
</dbReference>
<reference evidence="1 2" key="1">
    <citation type="submission" date="2019-06" db="EMBL/GenBank/DDBJ databases">
        <title>Sequencing the genomes of 1000 actinobacteria strains.</title>
        <authorList>
            <person name="Klenk H.-P."/>
        </authorList>
    </citation>
    <scope>NUCLEOTIDE SEQUENCE [LARGE SCALE GENOMIC DNA]</scope>
    <source>
        <strain evidence="1 2">DSM 102131</strain>
    </source>
</reference>
<evidence type="ECO:0000313" key="2">
    <source>
        <dbReference type="Proteomes" id="UP000319927"/>
    </source>
</evidence>
<organism evidence="1 2">
    <name type="scientific">Micromonospora palomenae</name>
    <dbReference type="NCBI Taxonomy" id="1461247"/>
    <lineage>
        <taxon>Bacteria</taxon>
        <taxon>Bacillati</taxon>
        <taxon>Actinomycetota</taxon>
        <taxon>Actinomycetes</taxon>
        <taxon>Micromonosporales</taxon>
        <taxon>Micromonosporaceae</taxon>
        <taxon>Micromonospora</taxon>
    </lineage>
</organism>
<name>A0A561VHA4_9ACTN</name>
<sequence>MTGENSGDDIRPIYLCIDDALLTERARPLAQRRIAELVRQIQHSALLPQLRVSALSFSAQVHTLHQLAELDATQFDPIGLRHADRPPSHLSPRFDVLFTHLRRQIGQDVQQLQADGFAVRRPCVCLFTDGWAGDDWSAAYEELTAYDSELQTGFAARPDIVAVPVDSPDLTALRHMVMPRRRSSIVPCPAGTHGDIDVEGVLRVLLHRTRPLLMGIYDEQN</sequence>
<dbReference type="RefSeq" id="WP_154943257.1">
    <property type="nucleotide sequence ID" value="NZ_VIXA01000005.1"/>
</dbReference>
<evidence type="ECO:0000313" key="1">
    <source>
        <dbReference type="EMBL" id="TWG11005.1"/>
    </source>
</evidence>